<name>A0A5D4TNZ5_9BACI</name>
<organism evidence="1 2">
    <name type="scientific">Rossellomorea aquimaris</name>
    <dbReference type="NCBI Taxonomy" id="189382"/>
    <lineage>
        <taxon>Bacteria</taxon>
        <taxon>Bacillati</taxon>
        <taxon>Bacillota</taxon>
        <taxon>Bacilli</taxon>
        <taxon>Bacillales</taxon>
        <taxon>Bacillaceae</taxon>
        <taxon>Rossellomorea</taxon>
    </lineage>
</organism>
<proteinExistence type="predicted"/>
<dbReference type="EMBL" id="VTEW01000015">
    <property type="protein sequence ID" value="TYS75766.1"/>
    <property type="molecule type" value="Genomic_DNA"/>
</dbReference>
<comment type="caution">
    <text evidence="1">The sequence shown here is derived from an EMBL/GenBank/DDBJ whole genome shotgun (WGS) entry which is preliminary data.</text>
</comment>
<dbReference type="AlphaFoldDB" id="A0A5D4TNZ5"/>
<evidence type="ECO:0000313" key="1">
    <source>
        <dbReference type="EMBL" id="TYS75766.1"/>
    </source>
</evidence>
<gene>
    <name evidence="1" type="ORF">FZC80_16320</name>
</gene>
<reference evidence="1 2" key="1">
    <citation type="submission" date="2019-08" db="EMBL/GenBank/DDBJ databases">
        <title>Bacillus genomes from the desert of Cuatro Cienegas, Coahuila.</title>
        <authorList>
            <person name="Olmedo-Alvarez G."/>
        </authorList>
    </citation>
    <scope>NUCLEOTIDE SEQUENCE [LARGE SCALE GENOMIC DNA]</scope>
    <source>
        <strain evidence="1 2">CH451a_14T</strain>
    </source>
</reference>
<accession>A0A5D4TNZ5</accession>
<sequence length="69" mass="7751">MGLFPRLWGTDLFLLCEAGGSRGTVLLLRFEEECSTRTVPPLSRILVVRRIITYNGDIENEMLPVDAAQ</sequence>
<evidence type="ECO:0000313" key="2">
    <source>
        <dbReference type="Proteomes" id="UP000325054"/>
    </source>
</evidence>
<dbReference type="Proteomes" id="UP000325054">
    <property type="component" value="Unassembled WGS sequence"/>
</dbReference>
<protein>
    <submittedName>
        <fullName evidence="1">Uncharacterized protein</fullName>
    </submittedName>
</protein>
<dbReference type="RefSeq" id="WP_148992467.1">
    <property type="nucleotide sequence ID" value="NZ_VTEW01000015.1"/>
</dbReference>